<dbReference type="Proteomes" id="UP000076609">
    <property type="component" value="Unassembled WGS sequence"/>
</dbReference>
<accession>A0ABR5YFX0</accession>
<proteinExistence type="predicted"/>
<protein>
    <submittedName>
        <fullName evidence="1">Uncharacterized protein</fullName>
    </submittedName>
</protein>
<dbReference type="RefSeq" id="WP_066686933.1">
    <property type="nucleotide sequence ID" value="NZ_CP117025.1"/>
</dbReference>
<dbReference type="EMBL" id="LQQO01000001">
    <property type="protein sequence ID" value="KZE18586.1"/>
    <property type="molecule type" value="Genomic_DNA"/>
</dbReference>
<sequence length="143" mass="15426">MAYLHFSGDPVLAPYTDATVVAPARERKASATGLTALEWSVVALAQHDRLSSLREPSALSIALGKVFGRGGRSPTLADPKLEALRRMAVLSWHRGFAVPAEELTAFLRAGFTTDQYETMLASIGAARSRDERAARDKWAVSGL</sequence>
<evidence type="ECO:0000313" key="2">
    <source>
        <dbReference type="Proteomes" id="UP000076609"/>
    </source>
</evidence>
<reference evidence="2" key="1">
    <citation type="submission" date="2016-01" db="EMBL/GenBank/DDBJ databases">
        <title>Draft genome of Chromobacterium sp. F49.</title>
        <authorList>
            <person name="Hong K.W."/>
        </authorList>
    </citation>
    <scope>NUCLEOTIDE SEQUENCE [LARGE SCALE GENOMIC DNA]</scope>
    <source>
        <strain evidence="2">CN3</strain>
    </source>
</reference>
<dbReference type="InterPro" id="IPR029032">
    <property type="entry name" value="AhpD-like"/>
</dbReference>
<organism evidence="1 2">
    <name type="scientific">Sphingomonas hankookensis</name>
    <dbReference type="NCBI Taxonomy" id="563996"/>
    <lineage>
        <taxon>Bacteria</taxon>
        <taxon>Pseudomonadati</taxon>
        <taxon>Pseudomonadota</taxon>
        <taxon>Alphaproteobacteria</taxon>
        <taxon>Sphingomonadales</taxon>
        <taxon>Sphingomonadaceae</taxon>
        <taxon>Sphingomonas</taxon>
    </lineage>
</organism>
<evidence type="ECO:0000313" key="1">
    <source>
        <dbReference type="EMBL" id="KZE18586.1"/>
    </source>
</evidence>
<gene>
    <name evidence="1" type="ORF">AVT10_00590</name>
</gene>
<name>A0ABR5YFX0_9SPHN</name>
<dbReference type="SUPFAM" id="SSF69118">
    <property type="entry name" value="AhpD-like"/>
    <property type="match status" value="1"/>
</dbReference>
<comment type="caution">
    <text evidence="1">The sequence shown here is derived from an EMBL/GenBank/DDBJ whole genome shotgun (WGS) entry which is preliminary data.</text>
</comment>
<keyword evidence="2" id="KW-1185">Reference proteome</keyword>